<evidence type="ECO:0000256" key="1">
    <source>
        <dbReference type="SAM" id="SignalP"/>
    </source>
</evidence>
<dbReference type="PROSITE" id="PS51257">
    <property type="entry name" value="PROKAR_LIPOPROTEIN"/>
    <property type="match status" value="1"/>
</dbReference>
<accession>A0A1I5PNR1</accession>
<sequence>MLRIASFSTVLILTLSGCAASSGDYPSLAIRDVERGEGSFASPERKSIEVPEVETDLEGDLDVVLPALVAAAEEAHAEFMRLAPTAQRTVAAAAGTATGSPAWASAQVALAELESARSVAAVPLGDIDTLYTARRVAAEDVTAIESARGRIVELISEEDRTLAQLRERAD</sequence>
<protein>
    <recommendedName>
        <fullName evidence="4">DUF4142 domain-containing protein</fullName>
    </recommendedName>
</protein>
<evidence type="ECO:0008006" key="4">
    <source>
        <dbReference type="Google" id="ProtNLM"/>
    </source>
</evidence>
<name>A0A1I5PNR1_9SPHN</name>
<evidence type="ECO:0000313" key="2">
    <source>
        <dbReference type="EMBL" id="SFP35674.1"/>
    </source>
</evidence>
<dbReference type="AlphaFoldDB" id="A0A1I5PNR1"/>
<keyword evidence="1" id="KW-0732">Signal</keyword>
<organism evidence="2 3">
    <name type="scientific">Qipengyuania nanhaisediminis</name>
    <dbReference type="NCBI Taxonomy" id="604088"/>
    <lineage>
        <taxon>Bacteria</taxon>
        <taxon>Pseudomonadati</taxon>
        <taxon>Pseudomonadota</taxon>
        <taxon>Alphaproteobacteria</taxon>
        <taxon>Sphingomonadales</taxon>
        <taxon>Erythrobacteraceae</taxon>
        <taxon>Qipengyuania</taxon>
    </lineage>
</organism>
<gene>
    <name evidence="2" type="ORF">SAMN04488060_2542</name>
</gene>
<dbReference type="EMBL" id="FOWZ01000004">
    <property type="protein sequence ID" value="SFP35674.1"/>
    <property type="molecule type" value="Genomic_DNA"/>
</dbReference>
<dbReference type="OrthoDB" id="7505503at2"/>
<dbReference type="STRING" id="604088.SAMN04488060_2542"/>
<feature type="chain" id="PRO_5011487862" description="DUF4142 domain-containing protein" evidence="1">
    <location>
        <begin position="20"/>
        <end position="170"/>
    </location>
</feature>
<dbReference type="Proteomes" id="UP000199331">
    <property type="component" value="Unassembled WGS sequence"/>
</dbReference>
<feature type="signal peptide" evidence="1">
    <location>
        <begin position="1"/>
        <end position="19"/>
    </location>
</feature>
<proteinExistence type="predicted"/>
<dbReference type="RefSeq" id="WP_143089645.1">
    <property type="nucleotide sequence ID" value="NZ_FOWZ01000004.1"/>
</dbReference>
<reference evidence="3" key="1">
    <citation type="submission" date="2016-10" db="EMBL/GenBank/DDBJ databases">
        <authorList>
            <person name="Varghese N."/>
            <person name="Submissions S."/>
        </authorList>
    </citation>
    <scope>NUCLEOTIDE SEQUENCE [LARGE SCALE GENOMIC DNA]</scope>
    <source>
        <strain evidence="3">CGMCC 1.7715</strain>
    </source>
</reference>
<keyword evidence="3" id="KW-1185">Reference proteome</keyword>
<evidence type="ECO:0000313" key="3">
    <source>
        <dbReference type="Proteomes" id="UP000199331"/>
    </source>
</evidence>